<keyword evidence="2 4" id="KW-0067">ATP-binding</keyword>
<evidence type="ECO:0000313" key="4">
    <source>
        <dbReference type="EMBL" id="GIU39801.1"/>
    </source>
</evidence>
<proteinExistence type="predicted"/>
<dbReference type="EMBL" id="BPEU01000009">
    <property type="protein sequence ID" value="GIU39801.1"/>
    <property type="molecule type" value="Genomic_DNA"/>
</dbReference>
<dbReference type="InterPro" id="IPR003593">
    <property type="entry name" value="AAA+_ATPase"/>
</dbReference>
<keyword evidence="5" id="KW-1185">Reference proteome</keyword>
<sequence>MLRLEALTLSYGDRKVIKDLSLSIEQGEKVAIVGASGVGKSTLLAHIYTQLNSQAAYCAQSQGLVDGLSVFHNVYMGALARHHFGYNLLNLIRPQTHRINEVSELCSALLLDVALNKTVSELSGGQRQRVALARALYQQQSTFIGDESFSSLDPVMAQQLIAQVLSRHPTVIMVLHDCQMALNYFDRIVGLQDGEIALDAPSQILQPEHLIAFFDRKVGSVSDNGG</sequence>
<dbReference type="RefSeq" id="WP_220756689.1">
    <property type="nucleotide sequence ID" value="NZ_BPEU01000009.1"/>
</dbReference>
<dbReference type="Gene3D" id="3.40.50.300">
    <property type="entry name" value="P-loop containing nucleotide triphosphate hydrolases"/>
    <property type="match status" value="1"/>
</dbReference>
<dbReference type="PROSITE" id="PS00211">
    <property type="entry name" value="ABC_TRANSPORTER_1"/>
    <property type="match status" value="1"/>
</dbReference>
<gene>
    <name evidence="4" type="ORF">TUM3794_15960</name>
</gene>
<dbReference type="Proteomes" id="UP000773469">
    <property type="component" value="Unassembled WGS sequence"/>
</dbReference>
<dbReference type="InterPro" id="IPR003439">
    <property type="entry name" value="ABC_transporter-like_ATP-bd"/>
</dbReference>
<keyword evidence="1" id="KW-0547">Nucleotide-binding</keyword>
<dbReference type="Pfam" id="PF00005">
    <property type="entry name" value="ABC_tran"/>
    <property type="match status" value="1"/>
</dbReference>
<protein>
    <submittedName>
        <fullName evidence="4">ABC transporter ATP-binding protein</fullName>
    </submittedName>
</protein>
<evidence type="ECO:0000256" key="1">
    <source>
        <dbReference type="ARBA" id="ARBA00022741"/>
    </source>
</evidence>
<dbReference type="InterPro" id="IPR015854">
    <property type="entry name" value="ABC_transpr_LolD-like"/>
</dbReference>
<accession>A0ABQ4NY80</accession>
<dbReference type="PANTHER" id="PTHR24220:SF659">
    <property type="entry name" value="TRANSPORTER, PUTATIVE-RELATED"/>
    <property type="match status" value="1"/>
</dbReference>
<organism evidence="4 5">
    <name type="scientific">Shewanella colwelliana</name>
    <name type="common">Alteromonas colwelliana</name>
    <dbReference type="NCBI Taxonomy" id="23"/>
    <lineage>
        <taxon>Bacteria</taxon>
        <taxon>Pseudomonadati</taxon>
        <taxon>Pseudomonadota</taxon>
        <taxon>Gammaproteobacteria</taxon>
        <taxon>Alteromonadales</taxon>
        <taxon>Shewanellaceae</taxon>
        <taxon>Shewanella</taxon>
    </lineage>
</organism>
<dbReference type="InterPro" id="IPR017871">
    <property type="entry name" value="ABC_transporter-like_CS"/>
</dbReference>
<dbReference type="GO" id="GO:0005524">
    <property type="term" value="F:ATP binding"/>
    <property type="evidence" value="ECO:0007669"/>
    <property type="project" value="UniProtKB-KW"/>
</dbReference>
<evidence type="ECO:0000256" key="2">
    <source>
        <dbReference type="ARBA" id="ARBA00022840"/>
    </source>
</evidence>
<dbReference type="SMART" id="SM00382">
    <property type="entry name" value="AAA"/>
    <property type="match status" value="1"/>
</dbReference>
<evidence type="ECO:0000313" key="5">
    <source>
        <dbReference type="Proteomes" id="UP000773469"/>
    </source>
</evidence>
<evidence type="ECO:0000259" key="3">
    <source>
        <dbReference type="PROSITE" id="PS50893"/>
    </source>
</evidence>
<feature type="domain" description="ABC transporter" evidence="3">
    <location>
        <begin position="2"/>
        <end position="218"/>
    </location>
</feature>
<dbReference type="SUPFAM" id="SSF52540">
    <property type="entry name" value="P-loop containing nucleoside triphosphate hydrolases"/>
    <property type="match status" value="1"/>
</dbReference>
<name>A0ABQ4NY80_SHECO</name>
<reference evidence="4 5" key="1">
    <citation type="submission" date="2021-05" db="EMBL/GenBank/DDBJ databases">
        <title>Molecular characterization for Shewanella algae harboring chromosomal blaOXA-55-like strains isolated from clinical and environment sample.</title>
        <authorList>
            <person name="Ohama Y."/>
            <person name="Aoki K."/>
            <person name="Harada S."/>
            <person name="Moriya K."/>
            <person name="Ishii Y."/>
            <person name="Tateda K."/>
        </authorList>
    </citation>
    <scope>NUCLEOTIDE SEQUENCE [LARGE SCALE GENOMIC DNA]</scope>
    <source>
        <strain evidence="4 5">MBTL60-118</strain>
    </source>
</reference>
<dbReference type="PROSITE" id="PS50893">
    <property type="entry name" value="ABC_TRANSPORTER_2"/>
    <property type="match status" value="1"/>
</dbReference>
<comment type="caution">
    <text evidence="4">The sequence shown here is derived from an EMBL/GenBank/DDBJ whole genome shotgun (WGS) entry which is preliminary data.</text>
</comment>
<dbReference type="PANTHER" id="PTHR24220">
    <property type="entry name" value="IMPORT ATP-BINDING PROTEIN"/>
    <property type="match status" value="1"/>
</dbReference>
<dbReference type="InterPro" id="IPR027417">
    <property type="entry name" value="P-loop_NTPase"/>
</dbReference>